<organism evidence="2 3">
    <name type="scientific">Galdieria partita</name>
    <dbReference type="NCBI Taxonomy" id="83374"/>
    <lineage>
        <taxon>Eukaryota</taxon>
        <taxon>Rhodophyta</taxon>
        <taxon>Bangiophyceae</taxon>
        <taxon>Galdieriales</taxon>
        <taxon>Galdieriaceae</taxon>
        <taxon>Galdieria</taxon>
    </lineage>
</organism>
<evidence type="ECO:0000313" key="2">
    <source>
        <dbReference type="EMBL" id="GJQ11454.1"/>
    </source>
</evidence>
<accession>A0A9C7UQ00</accession>
<dbReference type="Proteomes" id="UP001061958">
    <property type="component" value="Unassembled WGS sequence"/>
</dbReference>
<comment type="caution">
    <text evidence="2">The sequence shown here is derived from an EMBL/GenBank/DDBJ whole genome shotgun (WGS) entry which is preliminary data.</text>
</comment>
<dbReference type="EMBL" id="BQMJ01000024">
    <property type="protein sequence ID" value="GJQ11454.1"/>
    <property type="molecule type" value="Genomic_DNA"/>
</dbReference>
<protein>
    <submittedName>
        <fullName evidence="2">Uncharacterized protein</fullName>
    </submittedName>
</protein>
<evidence type="ECO:0000313" key="3">
    <source>
        <dbReference type="Proteomes" id="UP001061958"/>
    </source>
</evidence>
<keyword evidence="3" id="KW-1185">Reference proteome</keyword>
<dbReference type="AlphaFoldDB" id="A0A9C7UQ00"/>
<sequence length="480" mass="54198">MYNKYSRFPPEEGSSSLRPNGEYERLNSSTNISSNAVDSKFNSEKKQGSTHASSTTVSGSLSNCSVSRERLLRRSGDVKSPFTENHSEACSVDCGSSGTEDSSILDGISSDGSRRESDDSFRGVHSLSHEEFVSGRRKSLPASTQDLWRPRNDERFICSFDLLACFLSSSVNHEMTVPQMKKKRWFSNPSPTKESNKPDSREYFCNPEVNNHFWSNKSRQGGSKLLNKTVTRPKSADGVLFSRALSVPLSCRSSPYKSCLVLLTTQRLIGVNEVELNEGGGMQLQWQLELDQVEKVTLTGDNTCVNVYRRGLKGREPFVILLCSKDSNLKNHTNFSQSFEQSSFYSDISNVSDIPSSENNKRNVTPEMLKETIEYECTRARSTKREQRRGRRLDSLKILAEQISRLQMESSQNGDSRHISQDNSSSRLKFFKIFQKKKLDDDSKLSVDDVLMSRSNVESEKKPPMPVISLLEECSRYGYD</sequence>
<name>A0A9C7UQ00_9RHOD</name>
<dbReference type="OrthoDB" id="10370571at2759"/>
<feature type="compositionally biased region" description="Low complexity" evidence="1">
    <location>
        <begin position="101"/>
        <end position="111"/>
    </location>
</feature>
<feature type="region of interest" description="Disordered" evidence="1">
    <location>
        <begin position="1"/>
        <end position="61"/>
    </location>
</feature>
<evidence type="ECO:0000256" key="1">
    <source>
        <dbReference type="SAM" id="MobiDB-lite"/>
    </source>
</evidence>
<reference evidence="2" key="1">
    <citation type="journal article" date="2022" name="Proc. Natl. Acad. Sci. U.S.A.">
        <title>Life cycle and functional genomics of the unicellular red alga Galdieria for elucidating algal and plant evolution and industrial use.</title>
        <authorList>
            <person name="Hirooka S."/>
            <person name="Itabashi T."/>
            <person name="Ichinose T.M."/>
            <person name="Onuma R."/>
            <person name="Fujiwara T."/>
            <person name="Yamashita S."/>
            <person name="Jong L.W."/>
            <person name="Tomita R."/>
            <person name="Iwane A.H."/>
            <person name="Miyagishima S.Y."/>
        </authorList>
    </citation>
    <scope>NUCLEOTIDE SEQUENCE</scope>
    <source>
        <strain evidence="2">NBRC 102759</strain>
    </source>
</reference>
<proteinExistence type="predicted"/>
<reference evidence="2" key="2">
    <citation type="submission" date="2022-01" db="EMBL/GenBank/DDBJ databases">
        <authorList>
            <person name="Hirooka S."/>
            <person name="Miyagishima S.Y."/>
        </authorList>
    </citation>
    <scope>NUCLEOTIDE SEQUENCE</scope>
    <source>
        <strain evidence="2">NBRC 102759</strain>
    </source>
</reference>
<feature type="compositionally biased region" description="Basic and acidic residues" evidence="1">
    <location>
        <begin position="112"/>
        <end position="126"/>
    </location>
</feature>
<feature type="compositionally biased region" description="Polar residues" evidence="1">
    <location>
        <begin position="49"/>
        <end position="61"/>
    </location>
</feature>
<feature type="compositionally biased region" description="Polar residues" evidence="1">
    <location>
        <begin position="26"/>
        <end position="37"/>
    </location>
</feature>
<feature type="region of interest" description="Disordered" evidence="1">
    <location>
        <begin position="75"/>
        <end position="126"/>
    </location>
</feature>
<gene>
    <name evidence="2" type="ORF">GpartN1_g3245.t1</name>
</gene>